<evidence type="ECO:0000313" key="3">
    <source>
        <dbReference type="EMBL" id="KAJ7625501.1"/>
    </source>
</evidence>
<dbReference type="InterPro" id="IPR001180">
    <property type="entry name" value="CNH_dom"/>
</dbReference>
<comment type="caution">
    <text evidence="3">The sequence shown here is derived from an EMBL/GenBank/DDBJ whole genome shotgun (WGS) entry which is preliminary data.</text>
</comment>
<keyword evidence="4" id="KW-1185">Reference proteome</keyword>
<evidence type="ECO:0000259" key="2">
    <source>
        <dbReference type="PROSITE" id="PS50219"/>
    </source>
</evidence>
<evidence type="ECO:0000256" key="1">
    <source>
        <dbReference type="ARBA" id="ARBA00022658"/>
    </source>
</evidence>
<dbReference type="PROSITE" id="PS50219">
    <property type="entry name" value="CNH"/>
    <property type="match status" value="1"/>
</dbReference>
<name>A0AAD7BMQ4_9AGAR</name>
<gene>
    <name evidence="3" type="ORF">FB45DRAFT_921598</name>
</gene>
<proteinExistence type="predicted"/>
<evidence type="ECO:0000313" key="4">
    <source>
        <dbReference type="Proteomes" id="UP001221142"/>
    </source>
</evidence>
<dbReference type="PANTHER" id="PTHR46572:SF2">
    <property type="entry name" value="RHO1 GDP-GTP EXCHANGE PROTEIN 1-RELATED"/>
    <property type="match status" value="1"/>
</dbReference>
<accession>A0AAD7BMQ4</accession>
<feature type="domain" description="CNH" evidence="2">
    <location>
        <begin position="87"/>
        <end position="359"/>
    </location>
</feature>
<keyword evidence="1" id="KW-0344">Guanine-nucleotide releasing factor</keyword>
<protein>
    <submittedName>
        <fullName evidence="3">CNH domain-containing protein</fullName>
    </submittedName>
</protein>
<dbReference type="GO" id="GO:0005085">
    <property type="term" value="F:guanyl-nucleotide exchange factor activity"/>
    <property type="evidence" value="ECO:0007669"/>
    <property type="project" value="UniProtKB-KW"/>
</dbReference>
<dbReference type="Proteomes" id="UP001221142">
    <property type="component" value="Unassembled WGS sequence"/>
</dbReference>
<dbReference type="AlphaFoldDB" id="A0AAD7BMQ4"/>
<dbReference type="PANTHER" id="PTHR46572">
    <property type="entry name" value="RHO1 GDP-GTP EXCHANGE PROTEIN 1-RELATED"/>
    <property type="match status" value="1"/>
</dbReference>
<dbReference type="SMART" id="SM00036">
    <property type="entry name" value="CNH"/>
    <property type="match status" value="1"/>
</dbReference>
<dbReference type="Pfam" id="PF00780">
    <property type="entry name" value="CNH"/>
    <property type="match status" value="1"/>
</dbReference>
<dbReference type="InterPro" id="IPR052233">
    <property type="entry name" value="Rho-type_GEFs"/>
</dbReference>
<organism evidence="3 4">
    <name type="scientific">Roridomyces roridus</name>
    <dbReference type="NCBI Taxonomy" id="1738132"/>
    <lineage>
        <taxon>Eukaryota</taxon>
        <taxon>Fungi</taxon>
        <taxon>Dikarya</taxon>
        <taxon>Basidiomycota</taxon>
        <taxon>Agaricomycotina</taxon>
        <taxon>Agaricomycetes</taxon>
        <taxon>Agaricomycetidae</taxon>
        <taxon>Agaricales</taxon>
        <taxon>Marasmiineae</taxon>
        <taxon>Mycenaceae</taxon>
        <taxon>Roridomyces</taxon>
    </lineage>
</organism>
<reference evidence="3" key="1">
    <citation type="submission" date="2023-03" db="EMBL/GenBank/DDBJ databases">
        <title>Massive genome expansion in bonnet fungi (Mycena s.s.) driven by repeated elements and novel gene families across ecological guilds.</title>
        <authorList>
            <consortium name="Lawrence Berkeley National Laboratory"/>
            <person name="Harder C.B."/>
            <person name="Miyauchi S."/>
            <person name="Viragh M."/>
            <person name="Kuo A."/>
            <person name="Thoen E."/>
            <person name="Andreopoulos B."/>
            <person name="Lu D."/>
            <person name="Skrede I."/>
            <person name="Drula E."/>
            <person name="Henrissat B."/>
            <person name="Morin E."/>
            <person name="Kohler A."/>
            <person name="Barry K."/>
            <person name="LaButti K."/>
            <person name="Morin E."/>
            <person name="Salamov A."/>
            <person name="Lipzen A."/>
            <person name="Mereny Z."/>
            <person name="Hegedus B."/>
            <person name="Baldrian P."/>
            <person name="Stursova M."/>
            <person name="Weitz H."/>
            <person name="Taylor A."/>
            <person name="Grigoriev I.V."/>
            <person name="Nagy L.G."/>
            <person name="Martin F."/>
            <person name="Kauserud H."/>
        </authorList>
    </citation>
    <scope>NUCLEOTIDE SEQUENCE</scope>
    <source>
        <strain evidence="3">9284</strain>
    </source>
</reference>
<sequence length="374" mass="41680">MDRSHKLFELAARRSKPQTRSNTFAEAPILPPTLPIEIIERTIDYLHTDKNALIACSVVCRAWFPTSRWHLYTHVVPVIPVKLGQSCAKVNTAVVLEGGSVLYGSNKGVYLSRDGTLNRVLKLPAVSQIDVLADQELLFVLSRRRLHVVPLRFVTGPLDPNRRLSVLASDVTFFKVGKHAGSSVICIVKSHRFSAHFEVMEVTTLEQGDEYGLRPFRSFYLPDRVRSVHIGNKMIGAAVRTGFQCVDPLSLVTFPLPVVPLVPEPVLDAKKCRAMFRVEERFLLCYDCCAFYMDKAGTSFEHAFAIRWSEPAKDFALAAPYLLSFTAGGMHVWRIDTGVHVQTVHGAGIRLLSSEPRVVVKLGDGRVLGLDCQK</sequence>
<dbReference type="EMBL" id="JARKIF010000012">
    <property type="protein sequence ID" value="KAJ7625501.1"/>
    <property type="molecule type" value="Genomic_DNA"/>
</dbReference>